<gene>
    <name evidence="1" type="ORF">METZ01_LOCUS306187</name>
</gene>
<dbReference type="AlphaFoldDB" id="A0A382MWD5"/>
<reference evidence="1" key="1">
    <citation type="submission" date="2018-05" db="EMBL/GenBank/DDBJ databases">
        <authorList>
            <person name="Lanie J.A."/>
            <person name="Ng W.-L."/>
            <person name="Kazmierczak K.M."/>
            <person name="Andrzejewski T.M."/>
            <person name="Davidsen T.M."/>
            <person name="Wayne K.J."/>
            <person name="Tettelin H."/>
            <person name="Glass J.I."/>
            <person name="Rusch D."/>
            <person name="Podicherti R."/>
            <person name="Tsui H.-C.T."/>
            <person name="Winkler M.E."/>
        </authorList>
    </citation>
    <scope>NUCLEOTIDE SEQUENCE</scope>
</reference>
<evidence type="ECO:0000313" key="1">
    <source>
        <dbReference type="EMBL" id="SVC53333.1"/>
    </source>
</evidence>
<sequence>MVFISSDEFCVIWLEAYLRFNYHKNEFGLFETE</sequence>
<organism evidence="1">
    <name type="scientific">marine metagenome</name>
    <dbReference type="NCBI Taxonomy" id="408172"/>
    <lineage>
        <taxon>unclassified sequences</taxon>
        <taxon>metagenomes</taxon>
        <taxon>ecological metagenomes</taxon>
    </lineage>
</organism>
<proteinExistence type="predicted"/>
<protein>
    <submittedName>
        <fullName evidence="1">Uncharacterized protein</fullName>
    </submittedName>
</protein>
<name>A0A382MWD5_9ZZZZ</name>
<accession>A0A382MWD5</accession>
<dbReference type="EMBL" id="UINC01096446">
    <property type="protein sequence ID" value="SVC53333.1"/>
    <property type="molecule type" value="Genomic_DNA"/>
</dbReference>